<reference evidence="5" key="3">
    <citation type="journal article" date="2020" name="Environ. Microbiol.">
        <title>The novel and transferable erm(51) gene confers Macrolides, Lincosamides, and Streptogramins B (MLSB) resistance to clonal Rhodococcus equi in the environment.</title>
        <authorList>
            <person name="Huber L."/>
            <person name="Giguere S."/>
            <person name="Slovis N.M."/>
            <person name="Alvarez-Narvaez S."/>
            <person name="Hart K.A."/>
            <person name="Greiter M."/>
            <person name="Morris E.R.A."/>
            <person name="Cohen N.D."/>
        </authorList>
    </citation>
    <scope>NUCLEOTIDE SEQUENCE</scope>
    <source>
        <strain evidence="5">Lh_116_1</strain>
        <strain evidence="4">Lh_141_1</strain>
        <strain evidence="6">Lh_16_1</strain>
    </source>
</reference>
<reference evidence="1" key="2">
    <citation type="submission" date="2019-11" db="EMBL/GenBank/DDBJ databases">
        <title>Spread of Macrolides and rifampicin resistant Rhodococcus equi in clinical isolates in the USA.</title>
        <authorList>
            <person name="Alvarez-Narvaez S."/>
            <person name="Huber L."/>
            <person name="Cohen N.D."/>
            <person name="Slovis N."/>
            <person name="Greiter M."/>
            <person name="Giguere S."/>
            <person name="Hart K."/>
        </authorList>
    </citation>
    <scope>NUCLEOTIDE SEQUENCE</scope>
    <source>
        <strain evidence="1">Lh_17</strain>
        <strain evidence="2">Lh_38</strain>
        <strain evidence="3">Lh_5</strain>
    </source>
</reference>
<dbReference type="EMBL" id="WUXR01000002">
    <property type="protein sequence ID" value="MBM4565011.1"/>
    <property type="molecule type" value="Genomic_DNA"/>
</dbReference>
<dbReference type="EMBL" id="WVDC01000020">
    <property type="protein sequence ID" value="NKW44409.1"/>
    <property type="molecule type" value="Genomic_DNA"/>
</dbReference>
<evidence type="ECO:0000313" key="5">
    <source>
        <dbReference type="EMBL" id="NKT79978.1"/>
    </source>
</evidence>
<evidence type="ECO:0000313" key="6">
    <source>
        <dbReference type="EMBL" id="NKW44409.1"/>
    </source>
</evidence>
<dbReference type="Proteomes" id="UP000193518">
    <property type="component" value="Unassembled WGS sequence"/>
</dbReference>
<dbReference type="Proteomes" id="UP000808906">
    <property type="component" value="Unassembled WGS sequence"/>
</dbReference>
<comment type="caution">
    <text evidence="5">The sequence shown here is derived from an EMBL/GenBank/DDBJ whole genome shotgun (WGS) entry which is preliminary data.</text>
</comment>
<dbReference type="GeneID" id="57575788"/>
<reference evidence="7 8" key="1">
    <citation type="journal article" date="2016" name="Genome Biol. Evol.">
        <title>Pangenome and Phylogenomic Analysis of the Pathogenic Actinobacterium Rhodococcus equi.</title>
        <authorList>
            <person name="Anastasi E."/>
            <person name="MacArthur I."/>
            <person name="Scortti M."/>
            <person name="Alvarez S."/>
            <person name="Giguere S."/>
            <person name="Vazquez-Boland J.A."/>
        </authorList>
    </citation>
    <scope>NUCLEOTIDE SEQUENCE [LARGE SCALE GENOMIC DNA]</scope>
    <source>
        <strain evidence="7 8">PAM1271</strain>
    </source>
</reference>
<gene>
    <name evidence="7" type="ORF">A5N68_20380</name>
    <name evidence="1" type="ORF">GS441_06045</name>
    <name evidence="2" type="ORF">GS453_10785</name>
    <name evidence="4" type="ORF">GS505_05950</name>
    <name evidence="3" type="ORF">GS551_10135</name>
    <name evidence="5" type="ORF">GS882_17965</name>
    <name evidence="6" type="ORF">GS947_23330</name>
</gene>
<evidence type="ECO:0000313" key="4">
    <source>
        <dbReference type="EMBL" id="NKS25396.1"/>
    </source>
</evidence>
<dbReference type="RefSeq" id="WP_037084727.1">
    <property type="nucleotide sequence ID" value="NZ_AP024181.1"/>
</dbReference>
<dbReference type="Proteomes" id="UP000603463">
    <property type="component" value="Unassembled WGS sequence"/>
</dbReference>
<name>A0A9Q2SDN1_RHOHA</name>
<dbReference type="Proteomes" id="UP000706122">
    <property type="component" value="Unassembled WGS sequence"/>
</dbReference>
<accession>A0A9Q2SDN1</accession>
<dbReference type="Proteomes" id="UP000738270">
    <property type="component" value="Unassembled WGS sequence"/>
</dbReference>
<dbReference type="EMBL" id="LWIC01000010">
    <property type="protein sequence ID" value="ORM22445.1"/>
    <property type="molecule type" value="Genomic_DNA"/>
</dbReference>
<evidence type="ECO:0000313" key="9">
    <source>
        <dbReference type="Proteomes" id="UP000603463"/>
    </source>
</evidence>
<dbReference type="Proteomes" id="UP000608063">
    <property type="component" value="Unassembled WGS sequence"/>
</dbReference>
<dbReference type="EMBL" id="WUXD01000002">
    <property type="protein sequence ID" value="MBM4627360.1"/>
    <property type="molecule type" value="Genomic_DNA"/>
</dbReference>
<organism evidence="5 9">
    <name type="scientific">Rhodococcus hoagii</name>
    <name type="common">Corynebacterium equii</name>
    <dbReference type="NCBI Taxonomy" id="43767"/>
    <lineage>
        <taxon>Bacteria</taxon>
        <taxon>Bacillati</taxon>
        <taxon>Actinomycetota</taxon>
        <taxon>Actinomycetes</taxon>
        <taxon>Mycobacteriales</taxon>
        <taxon>Nocardiaceae</taxon>
        <taxon>Prescottella</taxon>
    </lineage>
</organism>
<sequence>MRKFLPYFSTRRGAARVYHNFLDCPAGMRIARADREPGVGPDGLAYPQCEQCAAWDDKIAQSRSALHRWLESE</sequence>
<dbReference type="EMBL" id="WUYC01000001">
    <property type="protein sequence ID" value="MBM4714557.1"/>
    <property type="molecule type" value="Genomic_DNA"/>
</dbReference>
<dbReference type="EMBL" id="WVBC01000032">
    <property type="protein sequence ID" value="NKT79978.1"/>
    <property type="molecule type" value="Genomic_DNA"/>
</dbReference>
<dbReference type="Proteomes" id="UP000605618">
    <property type="component" value="Unassembled WGS sequence"/>
</dbReference>
<protein>
    <submittedName>
        <fullName evidence="5">Uncharacterized protein</fullName>
    </submittedName>
</protein>
<evidence type="ECO:0000313" key="3">
    <source>
        <dbReference type="EMBL" id="MBM4714557.1"/>
    </source>
</evidence>
<evidence type="ECO:0000313" key="2">
    <source>
        <dbReference type="EMBL" id="MBM4627360.1"/>
    </source>
</evidence>
<dbReference type="AlphaFoldDB" id="A0A9Q2SDN1"/>
<proteinExistence type="predicted"/>
<dbReference type="EMBL" id="WUYZ01000001">
    <property type="protein sequence ID" value="NKS25396.1"/>
    <property type="molecule type" value="Genomic_DNA"/>
</dbReference>
<evidence type="ECO:0000313" key="1">
    <source>
        <dbReference type="EMBL" id="MBM4565011.1"/>
    </source>
</evidence>
<evidence type="ECO:0000313" key="8">
    <source>
        <dbReference type="Proteomes" id="UP000193518"/>
    </source>
</evidence>
<evidence type="ECO:0000313" key="7">
    <source>
        <dbReference type="EMBL" id="ORM22445.1"/>
    </source>
</evidence>